<accession>M4C4D1</accession>
<protein>
    <submittedName>
        <fullName evidence="1">Uncharacterized protein</fullName>
    </submittedName>
</protein>
<dbReference type="Proteomes" id="UP000011713">
    <property type="component" value="Unassembled WGS sequence"/>
</dbReference>
<evidence type="ECO:0000313" key="2">
    <source>
        <dbReference type="Proteomes" id="UP000011713"/>
    </source>
</evidence>
<reference evidence="1" key="2">
    <citation type="submission" date="2015-06" db="UniProtKB">
        <authorList>
            <consortium name="EnsemblProtists"/>
        </authorList>
    </citation>
    <scope>IDENTIFICATION</scope>
    <source>
        <strain evidence="1">Emoy2</strain>
    </source>
</reference>
<reference evidence="2" key="1">
    <citation type="journal article" date="2010" name="Science">
        <title>Signatures of adaptation to obligate biotrophy in the Hyaloperonospora arabidopsidis genome.</title>
        <authorList>
            <person name="Baxter L."/>
            <person name="Tripathy S."/>
            <person name="Ishaque N."/>
            <person name="Boot N."/>
            <person name="Cabral A."/>
            <person name="Kemen E."/>
            <person name="Thines M."/>
            <person name="Ah-Fong A."/>
            <person name="Anderson R."/>
            <person name="Badejoko W."/>
            <person name="Bittner-Eddy P."/>
            <person name="Boore J.L."/>
            <person name="Chibucos M.C."/>
            <person name="Coates M."/>
            <person name="Dehal P."/>
            <person name="Delehaunty K."/>
            <person name="Dong S."/>
            <person name="Downton P."/>
            <person name="Dumas B."/>
            <person name="Fabro G."/>
            <person name="Fronick C."/>
            <person name="Fuerstenberg S.I."/>
            <person name="Fulton L."/>
            <person name="Gaulin E."/>
            <person name="Govers F."/>
            <person name="Hughes L."/>
            <person name="Humphray S."/>
            <person name="Jiang R.H."/>
            <person name="Judelson H."/>
            <person name="Kamoun S."/>
            <person name="Kyung K."/>
            <person name="Meijer H."/>
            <person name="Minx P."/>
            <person name="Morris P."/>
            <person name="Nelson J."/>
            <person name="Phuntumart V."/>
            <person name="Qutob D."/>
            <person name="Rehmany A."/>
            <person name="Rougon-Cardoso A."/>
            <person name="Ryden P."/>
            <person name="Torto-Alalibo T."/>
            <person name="Studholme D."/>
            <person name="Wang Y."/>
            <person name="Win J."/>
            <person name="Wood J."/>
            <person name="Clifton S.W."/>
            <person name="Rogers J."/>
            <person name="Van den Ackerveken G."/>
            <person name="Jones J.D."/>
            <person name="McDowell J.M."/>
            <person name="Beynon J."/>
            <person name="Tyler B.M."/>
        </authorList>
    </citation>
    <scope>NUCLEOTIDE SEQUENCE [LARGE SCALE GENOMIC DNA]</scope>
    <source>
        <strain evidence="2">Emoy2</strain>
    </source>
</reference>
<dbReference type="HOGENOM" id="CLU_2965768_0_0_1"/>
<dbReference type="VEuPathDB" id="FungiDB:HpaG813949"/>
<proteinExistence type="predicted"/>
<dbReference type="AlphaFoldDB" id="M4C4D1"/>
<dbReference type="EMBL" id="JH598220">
    <property type="status" value="NOT_ANNOTATED_CDS"/>
    <property type="molecule type" value="Genomic_DNA"/>
</dbReference>
<dbReference type="InParanoid" id="M4C4D1"/>
<name>M4C4D1_HYAAE</name>
<evidence type="ECO:0000313" key="1">
    <source>
        <dbReference type="EnsemblProtists" id="HpaP813949"/>
    </source>
</evidence>
<organism evidence="1 2">
    <name type="scientific">Hyaloperonospora arabidopsidis (strain Emoy2)</name>
    <name type="common">Downy mildew agent</name>
    <name type="synonym">Peronospora arabidopsidis</name>
    <dbReference type="NCBI Taxonomy" id="559515"/>
    <lineage>
        <taxon>Eukaryota</taxon>
        <taxon>Sar</taxon>
        <taxon>Stramenopiles</taxon>
        <taxon>Oomycota</taxon>
        <taxon>Peronosporomycetes</taxon>
        <taxon>Peronosporales</taxon>
        <taxon>Peronosporaceae</taxon>
        <taxon>Hyaloperonospora</taxon>
    </lineage>
</organism>
<keyword evidence="2" id="KW-1185">Reference proteome</keyword>
<sequence>MTRIVLTSLEAWLGGQLQIIGVPLFLTKTHVAAEQEALALSARGKLFTLMIVTAATQVE</sequence>
<dbReference type="EnsemblProtists" id="HpaT813949">
    <property type="protein sequence ID" value="HpaP813949"/>
    <property type="gene ID" value="HpaG813949"/>
</dbReference>